<evidence type="ECO:0000313" key="2">
    <source>
        <dbReference type="EMBL" id="KAK4292004.1"/>
    </source>
</evidence>
<comment type="caution">
    <text evidence="2">The sequence shown here is derived from an EMBL/GenBank/DDBJ whole genome shotgun (WGS) entry which is preliminary data.</text>
</comment>
<evidence type="ECO:0000256" key="1">
    <source>
        <dbReference type="SAM" id="MobiDB-lite"/>
    </source>
</evidence>
<feature type="compositionally biased region" description="Pro residues" evidence="1">
    <location>
        <begin position="100"/>
        <end position="109"/>
    </location>
</feature>
<feature type="region of interest" description="Disordered" evidence="1">
    <location>
        <begin position="83"/>
        <end position="146"/>
    </location>
</feature>
<gene>
    <name evidence="2" type="ORF">Pmani_035201</name>
</gene>
<protein>
    <submittedName>
        <fullName evidence="2">Uncharacterized protein</fullName>
    </submittedName>
</protein>
<feature type="region of interest" description="Disordered" evidence="1">
    <location>
        <begin position="1"/>
        <end position="59"/>
    </location>
</feature>
<accession>A0AAE1NMV7</accession>
<evidence type="ECO:0000313" key="3">
    <source>
        <dbReference type="Proteomes" id="UP001292094"/>
    </source>
</evidence>
<name>A0AAE1NMV7_9EUCA</name>
<organism evidence="2 3">
    <name type="scientific">Petrolisthes manimaculis</name>
    <dbReference type="NCBI Taxonomy" id="1843537"/>
    <lineage>
        <taxon>Eukaryota</taxon>
        <taxon>Metazoa</taxon>
        <taxon>Ecdysozoa</taxon>
        <taxon>Arthropoda</taxon>
        <taxon>Crustacea</taxon>
        <taxon>Multicrustacea</taxon>
        <taxon>Malacostraca</taxon>
        <taxon>Eumalacostraca</taxon>
        <taxon>Eucarida</taxon>
        <taxon>Decapoda</taxon>
        <taxon>Pleocyemata</taxon>
        <taxon>Anomura</taxon>
        <taxon>Galatheoidea</taxon>
        <taxon>Porcellanidae</taxon>
        <taxon>Petrolisthes</taxon>
    </lineage>
</organism>
<proteinExistence type="predicted"/>
<reference evidence="2" key="1">
    <citation type="submission" date="2023-11" db="EMBL/GenBank/DDBJ databases">
        <title>Genome assemblies of two species of porcelain crab, Petrolisthes cinctipes and Petrolisthes manimaculis (Anomura: Porcellanidae).</title>
        <authorList>
            <person name="Angst P."/>
        </authorList>
    </citation>
    <scope>NUCLEOTIDE SEQUENCE</scope>
    <source>
        <strain evidence="2">PB745_02</strain>
        <tissue evidence="2">Gill</tissue>
    </source>
</reference>
<keyword evidence="3" id="KW-1185">Reference proteome</keyword>
<dbReference type="EMBL" id="JAWZYT010004976">
    <property type="protein sequence ID" value="KAK4292004.1"/>
    <property type="molecule type" value="Genomic_DNA"/>
</dbReference>
<sequence>MKEDHSSRGRHSDLLPPPTGPPSLATTLSAGNRAQEQQQKAVKKEGDTTSRNAVPWRPPEHLWPDVVLLSSFAFTSSFGPECQFGATGPIRRTSRSVPPSDTPTPPSDLPPNLYLSQKPFATPSPRICISLRNPSPHPKTSLPSPL</sequence>
<feature type="compositionally biased region" description="Basic and acidic residues" evidence="1">
    <location>
        <begin position="1"/>
        <end position="13"/>
    </location>
</feature>
<dbReference type="Proteomes" id="UP001292094">
    <property type="component" value="Unassembled WGS sequence"/>
</dbReference>
<dbReference type="AlphaFoldDB" id="A0AAE1NMV7"/>